<evidence type="ECO:0000313" key="3">
    <source>
        <dbReference type="EMBL" id="WLV24668.1"/>
    </source>
</evidence>
<dbReference type="EMBL" id="CP129113">
    <property type="protein sequence ID" value="WLV24668.1"/>
    <property type="molecule type" value="Genomic_DNA"/>
</dbReference>
<evidence type="ECO:0000256" key="1">
    <source>
        <dbReference type="SAM" id="Phobius"/>
    </source>
</evidence>
<keyword evidence="1" id="KW-0472">Membrane</keyword>
<keyword evidence="4" id="KW-1185">Reference proteome</keyword>
<organism evidence="3 4">
    <name type="scientific">Aciduricibacillus chroicocephali</name>
    <dbReference type="NCBI Taxonomy" id="3054939"/>
    <lineage>
        <taxon>Bacteria</taxon>
        <taxon>Bacillati</taxon>
        <taxon>Bacillota</taxon>
        <taxon>Bacilli</taxon>
        <taxon>Bacillales</taxon>
        <taxon>Bacillaceae</taxon>
        <taxon>Aciduricibacillus</taxon>
    </lineage>
</organism>
<proteinExistence type="predicted"/>
<dbReference type="Proteomes" id="UP001180087">
    <property type="component" value="Chromosome"/>
</dbReference>
<evidence type="ECO:0000313" key="4">
    <source>
        <dbReference type="Proteomes" id="UP001180087"/>
    </source>
</evidence>
<dbReference type="Pfam" id="PF09648">
    <property type="entry name" value="YycI"/>
    <property type="match status" value="1"/>
</dbReference>
<reference evidence="3" key="1">
    <citation type="submission" date="2023-06" db="EMBL/GenBank/DDBJ databases">
        <title>A Treasure from Seagulls: Isolation and Description of Aciduricobacillus qingdaonensis gen. nov., sp. nov., a Rare Obligately Uric Acid-utilizing Member in the Family Bacillaceae.</title>
        <authorList>
            <person name="Liu W."/>
            <person name="Wang B."/>
        </authorList>
    </citation>
    <scope>NUCLEOTIDE SEQUENCE</scope>
    <source>
        <strain evidence="3">44XB</strain>
    </source>
</reference>
<sequence>MQWNQIKTLFIICFLVLDVYLLYQYFNKQKEDDLSVQDRPDSTIEEQLARENIKVGDLPDQEYKESFIRVRQHALSESESKQLKDLPNQQSIAIDGKFILSIFDKPIALPKGVKNDEIDNIIGNNIIHPDEYEFWTWDKKLNVLVFFQKKMDRPVYFNQNGMILVFLNDKNEITSYTQTMLAKPDDTNNEAEKLIKPVKAVETLYKSNQLSSGSEIKRADLVFYTRVPLRNGVQVFVPTWKLAVNDKDGSKNFFVNAIEGYVIQSDETLFMKNTIEEDIDRIEKTEFDGKLKERLLQTLKERLELINRGEKS</sequence>
<name>A0ABY9KV39_9BACI</name>
<feature type="domain" description="Regulatory protein YycH-like" evidence="2">
    <location>
        <begin position="38"/>
        <end position="258"/>
    </location>
</feature>
<dbReference type="RefSeq" id="WP_348027930.1">
    <property type="nucleotide sequence ID" value="NZ_CP129113.1"/>
</dbReference>
<gene>
    <name evidence="3" type="primary">yycI</name>
    <name evidence="3" type="ORF">QR721_13660</name>
</gene>
<dbReference type="Gene3D" id="2.40.128.690">
    <property type="entry name" value="YycH protein, domain 3-like"/>
    <property type="match status" value="1"/>
</dbReference>
<accession>A0ABY9KV39</accession>
<dbReference type="InterPro" id="IPR018604">
    <property type="entry name" value="YycI-like"/>
</dbReference>
<feature type="transmembrane region" description="Helical" evidence="1">
    <location>
        <begin position="6"/>
        <end position="23"/>
    </location>
</feature>
<evidence type="ECO:0000259" key="2">
    <source>
        <dbReference type="Pfam" id="PF09648"/>
    </source>
</evidence>
<keyword evidence="1" id="KW-1133">Transmembrane helix</keyword>
<keyword evidence="1" id="KW-0812">Transmembrane</keyword>
<protein>
    <submittedName>
        <fullName evidence="3">Two-component system regulatory protein YycI</fullName>
    </submittedName>
</protein>